<dbReference type="EMBL" id="CP002542">
    <property type="protein sequence ID" value="AEA44863.1"/>
    <property type="molecule type" value="Genomic_DNA"/>
</dbReference>
<reference evidence="2 3" key="1">
    <citation type="journal article" date="2011" name="Stand. Genomic Sci.">
        <title>Complete genome sequence of the gliding freshwater bacterium Fluviicola taffensis type strain (RW262).</title>
        <authorList>
            <person name="Woyke T."/>
            <person name="Chertkov O."/>
            <person name="Lapidus A."/>
            <person name="Nolan M."/>
            <person name="Lucas S."/>
            <person name="Del Rio T.G."/>
            <person name="Tice H."/>
            <person name="Cheng J.F."/>
            <person name="Tapia R."/>
            <person name="Han C."/>
            <person name="Goodwin L."/>
            <person name="Pitluck S."/>
            <person name="Liolios K."/>
            <person name="Pagani I."/>
            <person name="Ivanova N."/>
            <person name="Huntemann M."/>
            <person name="Mavromatis K."/>
            <person name="Mikhailova N."/>
            <person name="Pati A."/>
            <person name="Chen A."/>
            <person name="Palaniappan K."/>
            <person name="Land M."/>
            <person name="Hauser L."/>
            <person name="Brambilla E.M."/>
            <person name="Rohde M."/>
            <person name="Mwirichia R."/>
            <person name="Sikorski J."/>
            <person name="Tindall B.J."/>
            <person name="Goker M."/>
            <person name="Bristow J."/>
            <person name="Eisen J.A."/>
            <person name="Markowitz V."/>
            <person name="Hugenholtz P."/>
            <person name="Klenk H.P."/>
            <person name="Kyrpides N.C."/>
        </authorList>
    </citation>
    <scope>NUCLEOTIDE SEQUENCE [LARGE SCALE GENOMIC DNA]</scope>
    <source>
        <strain evidence="3">DSM 16823 / RW262 / RW262</strain>
    </source>
</reference>
<keyword evidence="1" id="KW-0732">Signal</keyword>
<dbReference type="Pfam" id="PF11751">
    <property type="entry name" value="PorP_SprF"/>
    <property type="match status" value="1"/>
</dbReference>
<organism evidence="2 3">
    <name type="scientific">Fluviicola taffensis (strain DSM 16823 / NCIMB 13979 / RW262)</name>
    <dbReference type="NCBI Taxonomy" id="755732"/>
    <lineage>
        <taxon>Bacteria</taxon>
        <taxon>Pseudomonadati</taxon>
        <taxon>Bacteroidota</taxon>
        <taxon>Flavobacteriia</taxon>
        <taxon>Flavobacteriales</taxon>
        <taxon>Crocinitomicaceae</taxon>
        <taxon>Fluviicola</taxon>
    </lineage>
</organism>
<gene>
    <name evidence="2" type="ordered locus">Fluta_2884</name>
</gene>
<protein>
    <submittedName>
        <fullName evidence="2">Putative membrane protein</fullName>
    </submittedName>
</protein>
<dbReference type="HOGENOM" id="CLU_068235_1_0_10"/>
<feature type="chain" id="PRO_5003279910" evidence="1">
    <location>
        <begin position="20"/>
        <end position="349"/>
    </location>
</feature>
<dbReference type="RefSeq" id="WP_013687632.1">
    <property type="nucleotide sequence ID" value="NC_015321.1"/>
</dbReference>
<name>F2IID7_FLUTR</name>
<dbReference type="KEGG" id="fte:Fluta_2884"/>
<sequence precursor="true">MRVTLLILFLVIGTKNILAQDANFSQFYNNPIYYNPSMTAVNNGIAIRLNARSLWGPIPGRFNTFSFSAEAQTMYKMGLGIMAYSDVGGEALLRTAGGYVNYSYRPVDTKNFILQAGVSGGFITKNIDWSKLTFSDQLHETMGNVNTSSFNRPGYNTVSYADFSAGLVARFNGSARKQSGAFKRFNATIGGAIHHLSQPKDAFLGDNEKLPFKLVFHGQSNLLFNEFIVSPGIVFEMQNEFKTFSIGSNFVSQPFIIGIWFRNRTAALNFKHYDSFIFTLGLNLKSKSETIWRVTYNFDMTISRLKTSSYGSHELSLLFEIPNRVLFSSNVNSKNMKRRYRCPKEFSGF</sequence>
<evidence type="ECO:0000313" key="3">
    <source>
        <dbReference type="Proteomes" id="UP000007463"/>
    </source>
</evidence>
<keyword evidence="3" id="KW-1185">Reference proteome</keyword>
<dbReference type="InterPro" id="IPR019861">
    <property type="entry name" value="PorP/SprF_Bacteroidetes"/>
</dbReference>
<dbReference type="eggNOG" id="COG0460">
    <property type="taxonomic scope" value="Bacteria"/>
</dbReference>
<reference evidence="3" key="2">
    <citation type="submission" date="2011-02" db="EMBL/GenBank/DDBJ databases">
        <title>The complete genome of Fluviicola taffensis DSM 16823.</title>
        <authorList>
            <consortium name="US DOE Joint Genome Institute (JGI-PGF)"/>
            <person name="Lucas S."/>
            <person name="Copeland A."/>
            <person name="Lapidus A."/>
            <person name="Bruce D."/>
            <person name="Goodwin L."/>
            <person name="Pitluck S."/>
            <person name="Kyrpides N."/>
            <person name="Mavromatis K."/>
            <person name="Ivanova N."/>
            <person name="Mikhailova N."/>
            <person name="Pagani I."/>
            <person name="Chertkov O."/>
            <person name="Detter J.C."/>
            <person name="Han C."/>
            <person name="Tapia R."/>
            <person name="Land M."/>
            <person name="Hauser L."/>
            <person name="Markowitz V."/>
            <person name="Cheng J.-F."/>
            <person name="Hugenholtz P."/>
            <person name="Woyke T."/>
            <person name="Wu D."/>
            <person name="Tindall B."/>
            <person name="Pomrenke H.G."/>
            <person name="Brambilla E."/>
            <person name="Klenk H.-P."/>
            <person name="Eisen J.A."/>
        </authorList>
    </citation>
    <scope>NUCLEOTIDE SEQUENCE [LARGE SCALE GENOMIC DNA]</scope>
    <source>
        <strain evidence="3">DSM 16823 / RW262 / RW262</strain>
    </source>
</reference>
<accession>F2IID7</accession>
<dbReference type="AlphaFoldDB" id="F2IID7"/>
<evidence type="ECO:0000313" key="2">
    <source>
        <dbReference type="EMBL" id="AEA44863.1"/>
    </source>
</evidence>
<dbReference type="STRING" id="755732.Fluta_2884"/>
<feature type="signal peptide" evidence="1">
    <location>
        <begin position="1"/>
        <end position="19"/>
    </location>
</feature>
<dbReference type="NCBIfam" id="TIGR03519">
    <property type="entry name" value="T9SS_PorP_fam"/>
    <property type="match status" value="1"/>
</dbReference>
<proteinExistence type="predicted"/>
<dbReference type="Proteomes" id="UP000007463">
    <property type="component" value="Chromosome"/>
</dbReference>
<dbReference type="OrthoDB" id="1186563at2"/>
<evidence type="ECO:0000256" key="1">
    <source>
        <dbReference type="SAM" id="SignalP"/>
    </source>
</evidence>